<dbReference type="GO" id="GO:0016301">
    <property type="term" value="F:kinase activity"/>
    <property type="evidence" value="ECO:0007669"/>
    <property type="project" value="UniProtKB-KW"/>
</dbReference>
<reference evidence="12 13" key="1">
    <citation type="submission" date="2024-02" db="EMBL/GenBank/DDBJ databases">
        <title>De novo assembly and annotation of 12 fungi associated with fruit tree decline syndrome in Ontario, Canada.</title>
        <authorList>
            <person name="Sulman M."/>
            <person name="Ellouze W."/>
            <person name="Ilyukhin E."/>
        </authorList>
    </citation>
    <scope>NUCLEOTIDE SEQUENCE [LARGE SCALE GENOMIC DNA]</scope>
    <source>
        <strain evidence="12 13">M42-189</strain>
    </source>
</reference>
<dbReference type="Pfam" id="PF00294">
    <property type="entry name" value="PfkB"/>
    <property type="match status" value="1"/>
</dbReference>
<dbReference type="EC" id="2.7.1.20" evidence="4 10"/>
<name>A0ABR3R4M0_9PLEO</name>
<dbReference type="Proteomes" id="UP001521785">
    <property type="component" value="Unassembled WGS sequence"/>
</dbReference>
<comment type="catalytic activity">
    <reaction evidence="10">
        <text>adenosine + ATP = AMP + ADP + H(+)</text>
        <dbReference type="Rhea" id="RHEA:20824"/>
        <dbReference type="ChEBI" id="CHEBI:15378"/>
        <dbReference type="ChEBI" id="CHEBI:16335"/>
        <dbReference type="ChEBI" id="CHEBI:30616"/>
        <dbReference type="ChEBI" id="CHEBI:456215"/>
        <dbReference type="ChEBI" id="CHEBI:456216"/>
        <dbReference type="EC" id="2.7.1.20"/>
    </reaction>
</comment>
<comment type="pathway">
    <text evidence="2 10">Purine metabolism; AMP biosynthesis via salvage pathway; AMP from adenosine: step 1/1.</text>
</comment>
<evidence type="ECO:0000256" key="2">
    <source>
        <dbReference type="ARBA" id="ARBA00004801"/>
    </source>
</evidence>
<evidence type="ECO:0000256" key="3">
    <source>
        <dbReference type="ARBA" id="ARBA00010688"/>
    </source>
</evidence>
<evidence type="ECO:0000256" key="1">
    <source>
        <dbReference type="ARBA" id="ARBA00001946"/>
    </source>
</evidence>
<comment type="cofactor">
    <cofactor evidence="1 10">
        <name>Mg(2+)</name>
        <dbReference type="ChEBI" id="CHEBI:18420"/>
    </cofactor>
</comment>
<proteinExistence type="inferred from homology"/>
<dbReference type="InterPro" id="IPR029056">
    <property type="entry name" value="Ribokinase-like"/>
</dbReference>
<keyword evidence="7 10" id="KW-0547">Nucleotide-binding</keyword>
<keyword evidence="10" id="KW-0460">Magnesium</keyword>
<dbReference type="InterPro" id="IPR011611">
    <property type="entry name" value="PfkB_dom"/>
</dbReference>
<keyword evidence="5 10" id="KW-0808">Transferase</keyword>
<keyword evidence="6 10" id="KW-0660">Purine salvage</keyword>
<comment type="similarity">
    <text evidence="3 10">Belongs to the carbohydrate kinase PfkB family.</text>
</comment>
<evidence type="ECO:0000256" key="7">
    <source>
        <dbReference type="ARBA" id="ARBA00022741"/>
    </source>
</evidence>
<feature type="domain" description="Carbohydrate kinase PfkB" evidence="11">
    <location>
        <begin position="13"/>
        <end position="78"/>
    </location>
</feature>
<evidence type="ECO:0000256" key="9">
    <source>
        <dbReference type="ARBA" id="ARBA00022840"/>
    </source>
</evidence>
<gene>
    <name evidence="12" type="primary">ADO1_2</name>
    <name evidence="12" type="ORF">SLS60_008092</name>
</gene>
<evidence type="ECO:0000313" key="13">
    <source>
        <dbReference type="Proteomes" id="UP001521785"/>
    </source>
</evidence>
<keyword evidence="13" id="KW-1185">Reference proteome</keyword>
<dbReference type="SUPFAM" id="SSF53613">
    <property type="entry name" value="Ribokinase-like"/>
    <property type="match status" value="1"/>
</dbReference>
<dbReference type="InterPro" id="IPR001805">
    <property type="entry name" value="Adenokinase"/>
</dbReference>
<evidence type="ECO:0000259" key="11">
    <source>
        <dbReference type="Pfam" id="PF00294"/>
    </source>
</evidence>
<dbReference type="PANTHER" id="PTHR45769:SF3">
    <property type="entry name" value="ADENOSINE KINASE"/>
    <property type="match status" value="1"/>
</dbReference>
<sequence>MPYSEAAAYAESHDIASKDVKEIAKEIAKLPKKNSKKERTVVFTQGTDPTITVTGSEAAEYPVHAISTDKINDTNGAGYVTMFPH</sequence>
<evidence type="ECO:0000256" key="10">
    <source>
        <dbReference type="RuleBase" id="RU368116"/>
    </source>
</evidence>
<dbReference type="EMBL" id="JAKJXO020000011">
    <property type="protein sequence ID" value="KAL1598947.1"/>
    <property type="molecule type" value="Genomic_DNA"/>
</dbReference>
<dbReference type="PANTHER" id="PTHR45769">
    <property type="entry name" value="ADENOSINE KINASE"/>
    <property type="match status" value="1"/>
</dbReference>
<keyword evidence="8 10" id="KW-0418">Kinase</keyword>
<keyword evidence="9 10" id="KW-0067">ATP-binding</keyword>
<organism evidence="12 13">
    <name type="scientific">Paraconiothyrium brasiliense</name>
    <dbReference type="NCBI Taxonomy" id="300254"/>
    <lineage>
        <taxon>Eukaryota</taxon>
        <taxon>Fungi</taxon>
        <taxon>Dikarya</taxon>
        <taxon>Ascomycota</taxon>
        <taxon>Pezizomycotina</taxon>
        <taxon>Dothideomycetes</taxon>
        <taxon>Pleosporomycetidae</taxon>
        <taxon>Pleosporales</taxon>
        <taxon>Massarineae</taxon>
        <taxon>Didymosphaeriaceae</taxon>
        <taxon>Paraconiothyrium</taxon>
    </lineage>
</organism>
<evidence type="ECO:0000256" key="8">
    <source>
        <dbReference type="ARBA" id="ARBA00022777"/>
    </source>
</evidence>
<dbReference type="Gene3D" id="3.40.1190.20">
    <property type="match status" value="1"/>
</dbReference>
<comment type="caution">
    <text evidence="12">The sequence shown here is derived from an EMBL/GenBank/DDBJ whole genome shotgun (WGS) entry which is preliminary data.</text>
</comment>
<protein>
    <recommendedName>
        <fullName evidence="4 10">Adenosine kinase</fullName>
        <shortName evidence="10">AK</shortName>
        <ecNumber evidence="4 10">2.7.1.20</ecNumber>
    </recommendedName>
    <alternativeName>
        <fullName evidence="10">Adenosine 5'-phosphotransferase</fullName>
    </alternativeName>
</protein>
<evidence type="ECO:0000313" key="12">
    <source>
        <dbReference type="EMBL" id="KAL1598947.1"/>
    </source>
</evidence>
<evidence type="ECO:0000256" key="5">
    <source>
        <dbReference type="ARBA" id="ARBA00022679"/>
    </source>
</evidence>
<comment type="function">
    <text evidence="10">ATP dependent phosphorylation of adenosine and other related nucleoside analogs to monophosphate derivatives.</text>
</comment>
<accession>A0ABR3R4M0</accession>
<evidence type="ECO:0000256" key="6">
    <source>
        <dbReference type="ARBA" id="ARBA00022726"/>
    </source>
</evidence>
<evidence type="ECO:0000256" key="4">
    <source>
        <dbReference type="ARBA" id="ARBA00012119"/>
    </source>
</evidence>